<keyword evidence="2" id="KW-1133">Transmembrane helix</keyword>
<reference evidence="4" key="1">
    <citation type="submission" date="2018-08" db="EMBL/GenBank/DDBJ databases">
        <authorList>
            <person name="Jin W."/>
            <person name="Wang H."/>
            <person name="Yang Y."/>
            <person name="Li M."/>
            <person name="Liu J."/>
        </authorList>
    </citation>
    <scope>NUCLEOTIDE SEQUENCE</scope>
    <source>
        <strain evidence="4">AESS21</strain>
    </source>
</reference>
<dbReference type="Pfam" id="PF05170">
    <property type="entry name" value="AsmA"/>
    <property type="match status" value="1"/>
</dbReference>
<feature type="compositionally biased region" description="Low complexity" evidence="1">
    <location>
        <begin position="1218"/>
        <end position="1235"/>
    </location>
</feature>
<dbReference type="PANTHER" id="PTHR30441:SF4">
    <property type="entry name" value="PROTEIN ASMA"/>
    <property type="match status" value="1"/>
</dbReference>
<reference evidence="4" key="2">
    <citation type="journal article" date="2021" name="Microorganisms">
        <title>Bacterial Dimethylsulfoniopropionate Biosynthesis in the East China Sea.</title>
        <authorList>
            <person name="Liu J."/>
            <person name="Zhang Y."/>
            <person name="Liu J."/>
            <person name="Zhong H."/>
            <person name="Williams B.T."/>
            <person name="Zheng Y."/>
            <person name="Curson A.R.J."/>
            <person name="Sun C."/>
            <person name="Sun H."/>
            <person name="Song D."/>
            <person name="Wagner Mackenzie B."/>
            <person name="Bermejo Martinez A."/>
            <person name="Todd J.D."/>
            <person name="Zhang X.H."/>
        </authorList>
    </citation>
    <scope>NUCLEOTIDE SEQUENCE</scope>
    <source>
        <strain evidence="4">AESS21</strain>
    </source>
</reference>
<feature type="compositionally biased region" description="Basic and acidic residues" evidence="1">
    <location>
        <begin position="1179"/>
        <end position="1191"/>
    </location>
</feature>
<feature type="compositionally biased region" description="Low complexity" evidence="1">
    <location>
        <begin position="1325"/>
        <end position="1338"/>
    </location>
</feature>
<dbReference type="EMBL" id="QTKU01000002">
    <property type="protein sequence ID" value="MBS8260337.1"/>
    <property type="molecule type" value="Genomic_DNA"/>
</dbReference>
<sequence length="1353" mass="142936">MQTGRIWRVDLNSVYITVGVAVILVLVTALVGPFFVDWTVYRSTFETYAERALGHKVTVLGEADMRLLPSPTLTFSDVRVGEAEDPLLVVSRFQMRVELPPLLKGEVRVLEMELERPHLSLSLDEDGRLDWLTSMRGGGALAELSDDNIAFDSITVVDGAVSLVDARSGETHMVDHGNLQVSARTLAGPFKVDGSLDYGGEAYSLRVATGKQQEDGAIRLKGSITPTMVPVELSVDGTLNHVEESPVYDGNFDLVAIVPEEEADRSWRATGEFNAAVSGVDIPAFQYRFGPEDRLLGLDGQGNVVINGERRFEVRARAKQLDLDRLYGGGPQDPVGLTEAGNALIGALRSLPVPDMDGVIALDVPAVVVGGGLAQDVRLDLETMTGGWRIARLSGRAPGRTTITTQGDLVVSDTPTYRGNLAISSDQPGAFAAWWQQNDSGSSSIQPMTIEGHLNVVPSGAALDNLRLTLAGSEATGGLSYRKPRQGNAIFSLSLDADTLDLDELEKLAGLFDRPEAGLSDLDVTLRMRAKQVSVRDVAGKGLSLEAEYSGSGLRVDRLYAEDLAGAEIDVSGRIDDLLTAPVGGLSGTLDARDLTGVVALLRGVLPGNPVVERLEEASDYLVPARFQADLKAAAAGDASDLTFVLDGIAGGVDARLSSRFNGRVDNWRSADVELGLELAGPDGGQILRQLGFEILPVDDLGLGYIELSAKGRPEDGLEVGVEAKAGAAALTADGELRLQADEKPNYRLDVATSVPDLAPFALLGGRIMPVMAGDIEVDLRFNLSGAGTEITVSDLGGTVAGVPIDGTLQGDLTPTTGETNRRLKGSLYVGGLDLRFLSEAVLGPDQWFSAGDGSSIWPTASFGSPMFTDTDLTLDLRTDALAVGGEQVIEGARSELRVTPTMLRLDGLSGSYGGGSLSGALAFRRSGAEGSVSGRLKLDDAVLQSLVWEREGRAVATGSLDLVLDFEGAGRSIAAMVSGLTGGGTFSVAKGELRGINPQAFGLVIRAADAGLDLRDEKIREVFVSHMAAGNLDFDEMEGAITLIGGRATARNVVVDSATAEVFGSAEVDFNTWELDSDFSLTVDAGENAVTGAEPQVGMLFSGPLEAPERSVDITPFTAYLTLRAFEQEVERVEKLQAEILERDRLLRELKRQKEQAARRQREAEEAAARAAAEAEEAALREAERLKQEAEAAAAEASRVETAPVPAAPGPATNEQPANDNSAADAPANDNAAATPEGDRSSVAPLNPADFANQIRSVINAPGSDIGVSQDPSSESTGSLPPLEAPQSVEDLLAREIGLPPSALEDGPLELAPEPAPPSTSRVQPQRQQPAAPAQPRYRTLPNGLVVEIPSN</sequence>
<feature type="region of interest" description="Disordered" evidence="1">
    <location>
        <begin position="1162"/>
        <end position="1353"/>
    </location>
</feature>
<evidence type="ECO:0000256" key="1">
    <source>
        <dbReference type="SAM" id="MobiDB-lite"/>
    </source>
</evidence>
<comment type="caution">
    <text evidence="4">The sequence shown here is derived from an EMBL/GenBank/DDBJ whole genome shotgun (WGS) entry which is preliminary data.</text>
</comment>
<accession>A0A944CD72</accession>
<keyword evidence="2" id="KW-0812">Transmembrane</keyword>
<dbReference type="PIRSF" id="PIRSF034039">
    <property type="entry name" value="UCP034039"/>
    <property type="match status" value="1"/>
</dbReference>
<keyword evidence="2" id="KW-0472">Membrane</keyword>
<dbReference type="GO" id="GO:0005886">
    <property type="term" value="C:plasma membrane"/>
    <property type="evidence" value="ECO:0007669"/>
    <property type="project" value="TreeGrafter"/>
</dbReference>
<dbReference type="Proteomes" id="UP000705379">
    <property type="component" value="Unassembled WGS sequence"/>
</dbReference>
<evidence type="ECO:0000256" key="2">
    <source>
        <dbReference type="SAM" id="Phobius"/>
    </source>
</evidence>
<proteinExistence type="predicted"/>
<feature type="transmembrane region" description="Helical" evidence="2">
    <location>
        <begin position="12"/>
        <end position="36"/>
    </location>
</feature>
<gene>
    <name evidence="4" type="ORF">DYI23_08925</name>
</gene>
<dbReference type="PANTHER" id="PTHR30441">
    <property type="entry name" value="DUF748 DOMAIN-CONTAINING PROTEIN"/>
    <property type="match status" value="1"/>
</dbReference>
<evidence type="ECO:0000313" key="4">
    <source>
        <dbReference type="EMBL" id="MBS8260337.1"/>
    </source>
</evidence>
<protein>
    <submittedName>
        <fullName evidence="4">AsmA family protein</fullName>
    </submittedName>
</protein>
<name>A0A944CD72_9HYPH</name>
<dbReference type="InterPro" id="IPR017023">
    <property type="entry name" value="UCP034039"/>
</dbReference>
<dbReference type="RefSeq" id="WP_213215901.1">
    <property type="nucleotide sequence ID" value="NZ_QTKU01000002.1"/>
</dbReference>
<evidence type="ECO:0000313" key="5">
    <source>
        <dbReference type="Proteomes" id="UP000705379"/>
    </source>
</evidence>
<organism evidence="4 5">
    <name type="scientific">Roseibium polysiphoniae</name>
    <dbReference type="NCBI Taxonomy" id="2571221"/>
    <lineage>
        <taxon>Bacteria</taxon>
        <taxon>Pseudomonadati</taxon>
        <taxon>Pseudomonadota</taxon>
        <taxon>Alphaproteobacteria</taxon>
        <taxon>Hyphomicrobiales</taxon>
        <taxon>Stappiaceae</taxon>
        <taxon>Roseibium</taxon>
    </lineage>
</organism>
<dbReference type="InterPro" id="IPR052894">
    <property type="entry name" value="AsmA-related"/>
</dbReference>
<feature type="compositionally biased region" description="Polar residues" evidence="1">
    <location>
        <begin position="1271"/>
        <end position="1280"/>
    </location>
</feature>
<evidence type="ECO:0000259" key="3">
    <source>
        <dbReference type="Pfam" id="PF05170"/>
    </source>
</evidence>
<feature type="compositionally biased region" description="Low complexity" evidence="1">
    <location>
        <begin position="1304"/>
        <end position="1314"/>
    </location>
</feature>
<dbReference type="InterPro" id="IPR007844">
    <property type="entry name" value="AsmA"/>
</dbReference>
<feature type="domain" description="AsmA" evidence="3">
    <location>
        <begin position="17"/>
        <end position="191"/>
    </location>
</feature>
<dbReference type="GO" id="GO:0090313">
    <property type="term" value="P:regulation of protein targeting to membrane"/>
    <property type="evidence" value="ECO:0007669"/>
    <property type="project" value="TreeGrafter"/>
</dbReference>